<evidence type="ECO:0000313" key="3">
    <source>
        <dbReference type="Proteomes" id="UP000031803"/>
    </source>
</evidence>
<proteinExistence type="predicted"/>
<dbReference type="KEGG" id="vg:26625666"/>
<evidence type="ECO:0000313" key="2">
    <source>
        <dbReference type="EMBL" id="AJF40728.1"/>
    </source>
</evidence>
<keyword evidence="3" id="KW-1185">Reference proteome</keyword>
<accession>A0A0B5H8L2</accession>
<organism evidence="2 3">
    <name type="scientific">Vibrio phage phi 1</name>
    <dbReference type="NCBI Taxonomy" id="1589297"/>
    <lineage>
        <taxon>Viruses</taxon>
        <taxon>Duplodnaviria</taxon>
        <taxon>Heunggongvirae</taxon>
        <taxon>Uroviricota</taxon>
        <taxon>Caudoviricetes</taxon>
        <taxon>Schitoviridae</taxon>
        <taxon>Pacinivirus</taxon>
        <taxon>Pacinivirus phi1</taxon>
    </lineage>
</organism>
<dbReference type="OrthoDB" id="8347at10239"/>
<feature type="region of interest" description="Disordered" evidence="1">
    <location>
        <begin position="215"/>
        <end position="240"/>
    </location>
</feature>
<sequence length="240" mass="26110">MSLFASAQQKAQTVKAEEKDVLGGSFTIPSGIYPSGIKMAYLDKWDSGALYVGFEFAVLVDGKEMNHKELITISNKAGEFTYEKNGEVHPMPGFSMVDSIFRLATGKGFKEQTGVEVKQIKLYDKEAKAEVPKPKEVFMEALGKKLKLGILAQTVDKTEKQGDKYVPTGETREENVISKAFHFESDKTVSEIDSNGGAEFFKAWEEKFKGKTINKAKGKPAGASGGTAGAPNQSASSLFN</sequence>
<name>A0A0B5H8L2_9CAUD</name>
<dbReference type="Proteomes" id="UP000031803">
    <property type="component" value="Segment"/>
</dbReference>
<feature type="compositionally biased region" description="Polar residues" evidence="1">
    <location>
        <begin position="231"/>
        <end position="240"/>
    </location>
</feature>
<dbReference type="RefSeq" id="YP_009198588.1">
    <property type="nucleotide sequence ID" value="NC_028799.1"/>
</dbReference>
<protein>
    <submittedName>
        <fullName evidence="2">SsDNA binding protein</fullName>
    </submittedName>
</protein>
<reference evidence="2 3" key="1">
    <citation type="submission" date="2014-12" db="EMBL/GenBank/DDBJ databases">
        <title>Complete genome sequences of three Vibrio cholerae specific bacteriophages.</title>
        <authorList>
            <person name="Bhandare S.G."/>
            <person name="Warry A."/>
            <person name="Emes R.D."/>
            <person name="Hooton S.P.T."/>
            <person name="Barrow P.A."/>
            <person name="Atterbury R.J."/>
        </authorList>
    </citation>
    <scope>NUCLEOTIDE SEQUENCE [LARGE SCALE GENOMIC DNA]</scope>
</reference>
<dbReference type="GeneID" id="26625666"/>
<gene>
    <name evidence="2" type="ORF">SBVP1_0070</name>
</gene>
<evidence type="ECO:0000256" key="1">
    <source>
        <dbReference type="SAM" id="MobiDB-lite"/>
    </source>
</evidence>
<dbReference type="EMBL" id="KP280062">
    <property type="protein sequence ID" value="AJF40728.1"/>
    <property type="molecule type" value="Genomic_DNA"/>
</dbReference>